<dbReference type="InterPro" id="IPR033468">
    <property type="entry name" value="Metaxin_GST"/>
</dbReference>
<dbReference type="GO" id="GO:0005741">
    <property type="term" value="C:mitochondrial outer membrane"/>
    <property type="evidence" value="ECO:0007669"/>
    <property type="project" value="TreeGrafter"/>
</dbReference>
<feature type="domain" description="Metaxin glutathione S-transferase" evidence="1">
    <location>
        <begin position="198"/>
        <end position="236"/>
    </location>
</feature>
<protein>
    <recommendedName>
        <fullName evidence="1">Metaxin glutathione S-transferase domain-containing protein</fullName>
    </recommendedName>
</protein>
<accession>A0A7N2R5V2</accession>
<dbReference type="Proteomes" id="UP000594261">
    <property type="component" value="Chromosome 5"/>
</dbReference>
<organism evidence="2 3">
    <name type="scientific">Quercus lobata</name>
    <name type="common">Valley oak</name>
    <dbReference type="NCBI Taxonomy" id="97700"/>
    <lineage>
        <taxon>Eukaryota</taxon>
        <taxon>Viridiplantae</taxon>
        <taxon>Streptophyta</taxon>
        <taxon>Embryophyta</taxon>
        <taxon>Tracheophyta</taxon>
        <taxon>Spermatophyta</taxon>
        <taxon>Magnoliopsida</taxon>
        <taxon>eudicotyledons</taxon>
        <taxon>Gunneridae</taxon>
        <taxon>Pentapetalae</taxon>
        <taxon>rosids</taxon>
        <taxon>fabids</taxon>
        <taxon>Fagales</taxon>
        <taxon>Fagaceae</taxon>
        <taxon>Quercus</taxon>
    </lineage>
</organism>
<dbReference type="AlphaFoldDB" id="A0A7N2R5V2"/>
<proteinExistence type="predicted"/>
<dbReference type="EnsemblPlants" id="QL05p087685:mrna">
    <property type="protein sequence ID" value="QL05p087685:mrna"/>
    <property type="gene ID" value="QL05p087685"/>
</dbReference>
<evidence type="ECO:0000313" key="3">
    <source>
        <dbReference type="Proteomes" id="UP000594261"/>
    </source>
</evidence>
<evidence type="ECO:0000259" key="1">
    <source>
        <dbReference type="Pfam" id="PF17171"/>
    </source>
</evidence>
<dbReference type="Gramene" id="QL05p087685:mrna">
    <property type="protein sequence ID" value="QL05p087685:mrna"/>
    <property type="gene ID" value="QL05p087685"/>
</dbReference>
<dbReference type="SUPFAM" id="SSF47616">
    <property type="entry name" value="GST C-terminal domain-like"/>
    <property type="match status" value="1"/>
</dbReference>
<dbReference type="InterPro" id="IPR036282">
    <property type="entry name" value="Glutathione-S-Trfase_C_sf"/>
</dbReference>
<dbReference type="InParanoid" id="A0A7N2R5V2"/>
<name>A0A7N2R5V2_QUELO</name>
<dbReference type="Pfam" id="PF17171">
    <property type="entry name" value="GST_C_6"/>
    <property type="match status" value="1"/>
</dbReference>
<dbReference type="PANTHER" id="PTHR12289">
    <property type="entry name" value="METAXIN RELATED"/>
    <property type="match status" value="1"/>
</dbReference>
<dbReference type="InterPro" id="IPR050931">
    <property type="entry name" value="Mito_Protein_Transport_Metaxin"/>
</dbReference>
<dbReference type="GO" id="GO:0006626">
    <property type="term" value="P:protein targeting to mitochondrion"/>
    <property type="evidence" value="ECO:0007669"/>
    <property type="project" value="TreeGrafter"/>
</dbReference>
<reference evidence="2 3" key="1">
    <citation type="journal article" date="2016" name="G3 (Bethesda)">
        <title>First Draft Assembly and Annotation of the Genome of a California Endemic Oak Quercus lobata Nee (Fagaceae).</title>
        <authorList>
            <person name="Sork V.L."/>
            <person name="Fitz-Gibbon S.T."/>
            <person name="Puiu D."/>
            <person name="Crepeau M."/>
            <person name="Gugger P.F."/>
            <person name="Sherman R."/>
            <person name="Stevens K."/>
            <person name="Langley C.H."/>
            <person name="Pellegrini M."/>
            <person name="Salzberg S.L."/>
        </authorList>
    </citation>
    <scope>NUCLEOTIDE SEQUENCE [LARGE SCALE GENOMIC DNA]</scope>
    <source>
        <strain evidence="2 3">cv. SW786</strain>
    </source>
</reference>
<reference evidence="2" key="2">
    <citation type="submission" date="2021-01" db="UniProtKB">
        <authorList>
            <consortium name="EnsemblPlants"/>
        </authorList>
    </citation>
    <scope>IDENTIFICATION</scope>
</reference>
<dbReference type="EMBL" id="LRBV02000005">
    <property type="status" value="NOT_ANNOTATED_CDS"/>
    <property type="molecule type" value="Genomic_DNA"/>
</dbReference>
<dbReference type="PANTHER" id="PTHR12289:SF41">
    <property type="entry name" value="FAILED AXON CONNECTIONS-RELATED"/>
    <property type="match status" value="1"/>
</dbReference>
<keyword evidence="3" id="KW-1185">Reference proteome</keyword>
<evidence type="ECO:0000313" key="2">
    <source>
        <dbReference type="EnsemblPlants" id="QL05p087685:mrna"/>
    </source>
</evidence>
<sequence>MDELPKLRLEIKKLKQKIEEEDLQIDLEKVFVNSVLLEKQNRRVEAYRKVHNIPHKDIKLEDPGELLLLCAQKHPKLPTDCPDSLAMLSYLVLAGVDFALIHDSHALQDLVPYVQYGPFIAFHGDKGGALQTLIEEKIIDLDNGLEESSSINLKIGTEIVRGELANALTKELKNMGLANKKRSASAMQKIYDDILSTTYKVLSTMLHDQTFFFGDRPTSLDALFLGHALFVLHVLPISLPLLLTLAKIPFNPNSSRRCCINQHRSPSVLERISWITTLLCS</sequence>